<sequence length="142" mass="15604">MEPTDRPIGYWLKHLDGLLESTLDGALAGHALSRRHWQAMNAIRDAPLTADALRDALRPFWGEGAITIEDVLGDLAERGWVAEDDGRYALTEPGRTAHAAVAERVGETRRAVLDGLTEQDYVATVRTLSRMASNLERRAVAS</sequence>
<dbReference type="EMBL" id="BSTK01000037">
    <property type="protein sequence ID" value="GLY92723.1"/>
    <property type="molecule type" value="Genomic_DNA"/>
</dbReference>
<dbReference type="Gene3D" id="1.10.10.10">
    <property type="entry name" value="Winged helix-like DNA-binding domain superfamily/Winged helix DNA-binding domain"/>
    <property type="match status" value="1"/>
</dbReference>
<gene>
    <name evidence="1" type="ORF">Airi02_106510</name>
</gene>
<evidence type="ECO:0000313" key="2">
    <source>
        <dbReference type="Proteomes" id="UP001165074"/>
    </source>
</evidence>
<dbReference type="InterPro" id="IPR036390">
    <property type="entry name" value="WH_DNA-bd_sf"/>
</dbReference>
<keyword evidence="2" id="KW-1185">Reference proteome</keyword>
<dbReference type="Proteomes" id="UP001165074">
    <property type="component" value="Unassembled WGS sequence"/>
</dbReference>
<comment type="caution">
    <text evidence="1">The sequence shown here is derived from an EMBL/GenBank/DDBJ whole genome shotgun (WGS) entry which is preliminary data.</text>
</comment>
<reference evidence="1" key="1">
    <citation type="submission" date="2023-03" db="EMBL/GenBank/DDBJ databases">
        <title>Actinoallomurus iriomotensis NBRC 103684.</title>
        <authorList>
            <person name="Ichikawa N."/>
            <person name="Sato H."/>
            <person name="Tonouchi N."/>
        </authorList>
    </citation>
    <scope>NUCLEOTIDE SEQUENCE</scope>
    <source>
        <strain evidence="1">NBRC 103684</strain>
    </source>
</reference>
<dbReference type="InterPro" id="IPR036388">
    <property type="entry name" value="WH-like_DNA-bd_sf"/>
</dbReference>
<accession>A0A9W6W0V0</accession>
<name>A0A9W6W0V0_9ACTN</name>
<dbReference type="AlphaFoldDB" id="A0A9W6W0V0"/>
<organism evidence="1 2">
    <name type="scientific">Actinoallomurus iriomotensis</name>
    <dbReference type="NCBI Taxonomy" id="478107"/>
    <lineage>
        <taxon>Bacteria</taxon>
        <taxon>Bacillati</taxon>
        <taxon>Actinomycetota</taxon>
        <taxon>Actinomycetes</taxon>
        <taxon>Streptosporangiales</taxon>
        <taxon>Thermomonosporaceae</taxon>
        <taxon>Actinoallomurus</taxon>
    </lineage>
</organism>
<dbReference type="SUPFAM" id="SSF46785">
    <property type="entry name" value="Winged helix' DNA-binding domain"/>
    <property type="match status" value="1"/>
</dbReference>
<dbReference type="RefSeq" id="WP_285585134.1">
    <property type="nucleotide sequence ID" value="NZ_BSTK01000037.1"/>
</dbReference>
<proteinExistence type="predicted"/>
<evidence type="ECO:0008006" key="3">
    <source>
        <dbReference type="Google" id="ProtNLM"/>
    </source>
</evidence>
<evidence type="ECO:0000313" key="1">
    <source>
        <dbReference type="EMBL" id="GLY92723.1"/>
    </source>
</evidence>
<protein>
    <recommendedName>
        <fullName evidence="3">MarR family transcriptional regulator</fullName>
    </recommendedName>
</protein>